<dbReference type="AlphaFoldDB" id="A0A944QSG1"/>
<accession>A0A944QSG1</accession>
<evidence type="ECO:0000313" key="3">
    <source>
        <dbReference type="Proteomes" id="UP000770889"/>
    </source>
</evidence>
<gene>
    <name evidence="2" type="ORF">KME65_03420</name>
</gene>
<feature type="domain" description="Pvc16 N-terminal" evidence="1">
    <location>
        <begin position="8"/>
        <end position="176"/>
    </location>
</feature>
<evidence type="ECO:0000259" key="1">
    <source>
        <dbReference type="Pfam" id="PF14065"/>
    </source>
</evidence>
<dbReference type="Proteomes" id="UP000770889">
    <property type="component" value="Unassembled WGS sequence"/>
</dbReference>
<name>A0A944QSG1_9GAMM</name>
<sequence length="188" mass="21543">MSIAGSSASLVNLLQRQYFETHGDLGGFTFSIFTTADFSGDITDYITLFLYRVDVDRTKRHFDLPRDTPQSPKRTSLALELRYLLTVWGTTAEREQEALADCMEIFDRYALLSGELLDPNYTWEEGTEIKISLESISNEDMLRLWDSLEPAYHLSVPYLVRTVLLRPLSRDEAPLVDTRTNLWTPALP</sequence>
<evidence type="ECO:0000313" key="2">
    <source>
        <dbReference type="EMBL" id="MBT2987992.1"/>
    </source>
</evidence>
<comment type="caution">
    <text evidence="2">The sequence shown here is derived from an EMBL/GenBank/DDBJ whole genome shotgun (WGS) entry which is preliminary data.</text>
</comment>
<protein>
    <submittedName>
        <fullName evidence="2">DUF4255 domain-containing protein</fullName>
    </submittedName>
</protein>
<dbReference type="Pfam" id="PF14065">
    <property type="entry name" value="Pvc16_N"/>
    <property type="match status" value="1"/>
</dbReference>
<dbReference type="EMBL" id="JAHHGM010000002">
    <property type="protein sequence ID" value="MBT2987992.1"/>
    <property type="molecule type" value="Genomic_DNA"/>
</dbReference>
<reference evidence="2 3" key="1">
    <citation type="submission" date="2021-05" db="EMBL/GenBank/DDBJ databases">
        <title>Genetic and Functional Diversity in Clade A Lucinid endosymbionts from the Bahamas.</title>
        <authorList>
            <person name="Giani N.M."/>
            <person name="Engel A.S."/>
            <person name="Campbell B.J."/>
        </authorList>
    </citation>
    <scope>NUCLEOTIDE SEQUENCE [LARGE SCALE GENOMIC DNA]</scope>
    <source>
        <strain evidence="2">LUC16012Gg_MoonRockCtena</strain>
    </source>
</reference>
<dbReference type="InterPro" id="IPR025351">
    <property type="entry name" value="Pvc16_N"/>
</dbReference>
<organism evidence="2 3">
    <name type="scientific">Candidatus Thiodiazotropha taylori</name>
    <dbReference type="NCBI Taxonomy" id="2792791"/>
    <lineage>
        <taxon>Bacteria</taxon>
        <taxon>Pseudomonadati</taxon>
        <taxon>Pseudomonadota</taxon>
        <taxon>Gammaproteobacteria</taxon>
        <taxon>Chromatiales</taxon>
        <taxon>Sedimenticolaceae</taxon>
        <taxon>Candidatus Thiodiazotropha</taxon>
    </lineage>
</organism>
<proteinExistence type="predicted"/>